<dbReference type="Ensembl" id="ENSCCRT00010041907.1">
    <property type="protein sequence ID" value="ENSCCRP00010038170.1"/>
    <property type="gene ID" value="ENSCCRG00010016295.1"/>
</dbReference>
<feature type="signal peptide" evidence="2">
    <location>
        <begin position="1"/>
        <end position="29"/>
    </location>
</feature>
<feature type="region of interest" description="Disordered" evidence="1">
    <location>
        <begin position="27"/>
        <end position="57"/>
    </location>
</feature>
<dbReference type="AlphaFoldDB" id="A0A8C1JUX9"/>
<feature type="chain" id="PRO_5034876239" evidence="2">
    <location>
        <begin position="30"/>
        <end position="57"/>
    </location>
</feature>
<evidence type="ECO:0000256" key="1">
    <source>
        <dbReference type="SAM" id="MobiDB-lite"/>
    </source>
</evidence>
<proteinExistence type="predicted"/>
<evidence type="ECO:0000313" key="3">
    <source>
        <dbReference type="Ensembl" id="ENSCCRP00010038170.1"/>
    </source>
</evidence>
<reference evidence="3" key="2">
    <citation type="submission" date="2025-09" db="UniProtKB">
        <authorList>
            <consortium name="Ensembl"/>
        </authorList>
    </citation>
    <scope>IDENTIFICATION</scope>
</reference>
<sequence length="57" mass="6492">MERRPGTRPTRWTTLLMLMFSRLTPFTSSSLSPTHRPASSTHTHTHTHQCTHTTSST</sequence>
<dbReference type="Proteomes" id="UP000694427">
    <property type="component" value="Unplaced"/>
</dbReference>
<keyword evidence="4" id="KW-1185">Reference proteome</keyword>
<evidence type="ECO:0000313" key="4">
    <source>
        <dbReference type="Proteomes" id="UP000694427"/>
    </source>
</evidence>
<keyword evidence="2" id="KW-0732">Signal</keyword>
<evidence type="ECO:0000256" key="2">
    <source>
        <dbReference type="SAM" id="SignalP"/>
    </source>
</evidence>
<name>A0A8C1JUX9_CYPCA</name>
<reference evidence="3" key="1">
    <citation type="submission" date="2025-08" db="UniProtKB">
        <authorList>
            <consortium name="Ensembl"/>
        </authorList>
    </citation>
    <scope>IDENTIFICATION</scope>
</reference>
<accession>A0A8C1JUX9</accession>
<organism evidence="3 4">
    <name type="scientific">Cyprinus carpio</name>
    <name type="common">Common carp</name>
    <dbReference type="NCBI Taxonomy" id="7962"/>
    <lineage>
        <taxon>Eukaryota</taxon>
        <taxon>Metazoa</taxon>
        <taxon>Chordata</taxon>
        <taxon>Craniata</taxon>
        <taxon>Vertebrata</taxon>
        <taxon>Euteleostomi</taxon>
        <taxon>Actinopterygii</taxon>
        <taxon>Neopterygii</taxon>
        <taxon>Teleostei</taxon>
        <taxon>Ostariophysi</taxon>
        <taxon>Cypriniformes</taxon>
        <taxon>Cyprinidae</taxon>
        <taxon>Cyprininae</taxon>
        <taxon>Cyprinus</taxon>
    </lineage>
</organism>
<protein>
    <submittedName>
        <fullName evidence="3">Uncharacterized protein</fullName>
    </submittedName>
</protein>